<dbReference type="SUPFAM" id="SSF47473">
    <property type="entry name" value="EF-hand"/>
    <property type="match status" value="1"/>
</dbReference>
<protein>
    <recommendedName>
        <fullName evidence="3">EF hand family protein</fullName>
    </recommendedName>
</protein>
<evidence type="ECO:0000313" key="1">
    <source>
        <dbReference type="EMBL" id="EAY12129.1"/>
    </source>
</evidence>
<keyword evidence="2" id="KW-1185">Reference proteome</keyword>
<dbReference type="PANTHER" id="PTHR20875">
    <property type="entry name" value="EF-HAND CALCIUM-BINDING DOMAIN-CONTAINING PROTEIN 6-RELATED"/>
    <property type="match status" value="1"/>
</dbReference>
<dbReference type="VEuPathDB" id="TrichDB:TVAGG3_0069340"/>
<accession>A2E5G8</accession>
<dbReference type="EMBL" id="DS113307">
    <property type="protein sequence ID" value="EAY12129.1"/>
    <property type="molecule type" value="Genomic_DNA"/>
</dbReference>
<dbReference type="KEGG" id="tva:4770091"/>
<organism evidence="1 2">
    <name type="scientific">Trichomonas vaginalis (strain ATCC PRA-98 / G3)</name>
    <dbReference type="NCBI Taxonomy" id="412133"/>
    <lineage>
        <taxon>Eukaryota</taxon>
        <taxon>Metamonada</taxon>
        <taxon>Parabasalia</taxon>
        <taxon>Trichomonadida</taxon>
        <taxon>Trichomonadidae</taxon>
        <taxon>Trichomonas</taxon>
    </lineage>
</organism>
<evidence type="ECO:0008006" key="3">
    <source>
        <dbReference type="Google" id="ProtNLM"/>
    </source>
</evidence>
<dbReference type="InterPro" id="IPR011992">
    <property type="entry name" value="EF-hand-dom_pair"/>
</dbReference>
<dbReference type="Gene3D" id="1.10.238.10">
    <property type="entry name" value="EF-hand"/>
    <property type="match status" value="2"/>
</dbReference>
<dbReference type="RefSeq" id="XP_001324352.1">
    <property type="nucleotide sequence ID" value="XM_001324317.1"/>
</dbReference>
<gene>
    <name evidence="1" type="ORF">TVAG_301460</name>
</gene>
<proteinExistence type="predicted"/>
<sequence length="726" mass="83468">MNSTLIARIKDHCRTRGFYIQDELNPYNRKQNGVASLIGFRRFFSNIQFQITEQQFNMLCTEYAVPNGIDVVKFYNDVENSNSIKDLQHTDTLSVIPELKKLKNHLAGMRTTLRDLLSNFDPNFKGYVSPDSFYRQLGFGNDIKKIVHKYMNESTGGVSYLLIQKDIDNIDTIFKPEKPDLKEIAANIDRARFDIAYALSQFDRSRCGRIASDQFVSLIHDFCHDISPIVSFYTDCDGYINVRDFLNDLMSVTKQIQTTQLTSNSIKTKQPVSNPEETIDYLKQQLYLRHIHPKFYFGERSNEKYLPMPLFCHIISQMKIFINQSDILPLAEHFNTPNGVDLQSFLQRFDMPQKGAPTARISDLRDYLLKTHQRFSYLAARSDRQKEGFIDGATLRTLLTRLQFYFTREDISAYIVAFPAANKNYLDWKAFSAAVDPPEIETPTPHYYDSAEPIKPRTERAKAELKDEVLPILQKINTAARRLCVSIEDEFTSNDSLKTGQVSVKSFYEIISFAELSSQELQILIRNYPEVNYVDLCKHLKSEKAQPLLSSSAIITSGNNAKIYEMLSQLKSNLQYNAINIGDIITPNMNVERATNLLMKFSKDSPAILNSFRDKRRPEIVDLFELQRALDMTKAAKAKILKCNLTTLNTELCAMRQKAQARRRKLDSIFQGCERSISVDEFIKRLNSFSISLGNRELEIIKAKYELDGGIDWMSLCKDAENSHAH</sequence>
<name>A2E5G8_TRIV3</name>
<dbReference type="Proteomes" id="UP000001542">
    <property type="component" value="Unassembled WGS sequence"/>
</dbReference>
<dbReference type="AlphaFoldDB" id="A2E5G8"/>
<evidence type="ECO:0000313" key="2">
    <source>
        <dbReference type="Proteomes" id="UP000001542"/>
    </source>
</evidence>
<dbReference type="InterPro" id="IPR052603">
    <property type="entry name" value="EFCB6"/>
</dbReference>
<dbReference type="VEuPathDB" id="TrichDB:TVAG_301460"/>
<reference evidence="1" key="1">
    <citation type="submission" date="2006-10" db="EMBL/GenBank/DDBJ databases">
        <authorList>
            <person name="Amadeo P."/>
            <person name="Zhao Q."/>
            <person name="Wortman J."/>
            <person name="Fraser-Liggett C."/>
            <person name="Carlton J."/>
        </authorList>
    </citation>
    <scope>NUCLEOTIDE SEQUENCE</scope>
    <source>
        <strain evidence="1">G3</strain>
    </source>
</reference>
<reference evidence="1" key="2">
    <citation type="journal article" date="2007" name="Science">
        <title>Draft genome sequence of the sexually transmitted pathogen Trichomonas vaginalis.</title>
        <authorList>
            <person name="Carlton J.M."/>
            <person name="Hirt R.P."/>
            <person name="Silva J.C."/>
            <person name="Delcher A.L."/>
            <person name="Schatz M."/>
            <person name="Zhao Q."/>
            <person name="Wortman J.R."/>
            <person name="Bidwell S.L."/>
            <person name="Alsmark U.C.M."/>
            <person name="Besteiro S."/>
            <person name="Sicheritz-Ponten T."/>
            <person name="Noel C.J."/>
            <person name="Dacks J.B."/>
            <person name="Foster P.G."/>
            <person name="Simillion C."/>
            <person name="Van de Peer Y."/>
            <person name="Miranda-Saavedra D."/>
            <person name="Barton G.J."/>
            <person name="Westrop G.D."/>
            <person name="Mueller S."/>
            <person name="Dessi D."/>
            <person name="Fiori P.L."/>
            <person name="Ren Q."/>
            <person name="Paulsen I."/>
            <person name="Zhang H."/>
            <person name="Bastida-Corcuera F.D."/>
            <person name="Simoes-Barbosa A."/>
            <person name="Brown M.T."/>
            <person name="Hayes R.D."/>
            <person name="Mukherjee M."/>
            <person name="Okumura C.Y."/>
            <person name="Schneider R."/>
            <person name="Smith A.J."/>
            <person name="Vanacova S."/>
            <person name="Villalvazo M."/>
            <person name="Haas B.J."/>
            <person name="Pertea M."/>
            <person name="Feldblyum T.V."/>
            <person name="Utterback T.R."/>
            <person name="Shu C.L."/>
            <person name="Osoegawa K."/>
            <person name="de Jong P.J."/>
            <person name="Hrdy I."/>
            <person name="Horvathova L."/>
            <person name="Zubacova Z."/>
            <person name="Dolezal P."/>
            <person name="Malik S.B."/>
            <person name="Logsdon J.M. Jr."/>
            <person name="Henze K."/>
            <person name="Gupta A."/>
            <person name="Wang C.C."/>
            <person name="Dunne R.L."/>
            <person name="Upcroft J.A."/>
            <person name="Upcroft P."/>
            <person name="White O."/>
            <person name="Salzberg S.L."/>
            <person name="Tang P."/>
            <person name="Chiu C.-H."/>
            <person name="Lee Y.-S."/>
            <person name="Embley T.M."/>
            <person name="Coombs G.H."/>
            <person name="Mottram J.C."/>
            <person name="Tachezy J."/>
            <person name="Fraser-Liggett C.M."/>
            <person name="Johnson P.J."/>
        </authorList>
    </citation>
    <scope>NUCLEOTIDE SEQUENCE [LARGE SCALE GENOMIC DNA]</scope>
    <source>
        <strain evidence="1">G3</strain>
    </source>
</reference>
<dbReference type="PANTHER" id="PTHR20875:SF0">
    <property type="entry name" value="GH12158P"/>
    <property type="match status" value="1"/>
</dbReference>
<dbReference type="InParanoid" id="A2E5G8"/>